<dbReference type="Proteomes" id="UP000182998">
    <property type="component" value="Unassembled WGS sequence"/>
</dbReference>
<dbReference type="RefSeq" id="WP_045099177.1">
    <property type="nucleotide sequence ID" value="NZ_FMVN01000004.1"/>
</dbReference>
<proteinExistence type="predicted"/>
<keyword evidence="4" id="KW-1185">Reference proteome</keyword>
<reference evidence="1" key="1">
    <citation type="submission" date="2014-09" db="EMBL/GenBank/DDBJ databases">
        <authorList>
            <person name="GOMEZ-VALERO Laura"/>
        </authorList>
    </citation>
    <scope>NUCLEOTIDE SEQUENCE</scope>
    <source>
        <strain evidence="1">ATCC33218</strain>
    </source>
</reference>
<dbReference type="Gene3D" id="3.30.2430.10">
    <property type="entry name" value="phosphothreonine lyase"/>
    <property type="match status" value="1"/>
</dbReference>
<name>A0A098GEC7_LEGMI</name>
<accession>A0A098GEC7</accession>
<dbReference type="EMBL" id="LN614830">
    <property type="protein sequence ID" value="CEG60829.1"/>
    <property type="molecule type" value="Genomic_DNA"/>
</dbReference>
<reference evidence="3" key="2">
    <citation type="submission" date="2014-09" db="EMBL/GenBank/DDBJ databases">
        <authorList>
            <person name="Gomez-Valero L."/>
        </authorList>
    </citation>
    <scope>NUCLEOTIDE SEQUENCE [LARGE SCALE GENOMIC DNA]</scope>
    <source>
        <strain evidence="3">ATCC33218</strain>
    </source>
</reference>
<gene>
    <name evidence="1" type="ORF">LMI_1524</name>
    <name evidence="2" type="ORF">SAMN02982997_00946</name>
</gene>
<dbReference type="Proteomes" id="UP000032414">
    <property type="component" value="Chromosome I"/>
</dbReference>
<dbReference type="OrthoDB" id="5654206at2"/>
<organism evidence="1 3">
    <name type="scientific">Legionella micdadei</name>
    <name type="common">Tatlockia micdadei</name>
    <dbReference type="NCBI Taxonomy" id="451"/>
    <lineage>
        <taxon>Bacteria</taxon>
        <taxon>Pseudomonadati</taxon>
        <taxon>Pseudomonadota</taxon>
        <taxon>Gammaproteobacteria</taxon>
        <taxon>Legionellales</taxon>
        <taxon>Legionellaceae</taxon>
        <taxon>Legionella</taxon>
    </lineage>
</organism>
<dbReference type="KEGG" id="tmc:LMI_1524"/>
<evidence type="ECO:0000313" key="3">
    <source>
        <dbReference type="Proteomes" id="UP000032414"/>
    </source>
</evidence>
<dbReference type="HOGENOM" id="CLU_006182_0_0_6"/>
<dbReference type="InterPro" id="IPR038498">
    <property type="entry name" value="OspF/SpvC_sf"/>
</dbReference>
<reference evidence="2 4" key="3">
    <citation type="submission" date="2016-10" db="EMBL/GenBank/DDBJ databases">
        <authorList>
            <person name="Varghese N."/>
            <person name="Submissions S."/>
        </authorList>
    </citation>
    <scope>NUCLEOTIDE SEQUENCE [LARGE SCALE GENOMIC DNA]</scope>
    <source>
        <strain evidence="2 4">ATCC 33218</strain>
    </source>
</reference>
<protein>
    <submittedName>
        <fullName evidence="1">Uncharacterized protein</fullName>
    </submittedName>
</protein>
<evidence type="ECO:0000313" key="4">
    <source>
        <dbReference type="Proteomes" id="UP000182998"/>
    </source>
</evidence>
<evidence type="ECO:0000313" key="2">
    <source>
        <dbReference type="EMBL" id="SCY14499.1"/>
    </source>
</evidence>
<evidence type="ECO:0000313" key="1">
    <source>
        <dbReference type="EMBL" id="CEG60829.1"/>
    </source>
</evidence>
<dbReference type="EMBL" id="FMVN01000004">
    <property type="protein sequence ID" value="SCY14499.1"/>
    <property type="molecule type" value="Genomic_DNA"/>
</dbReference>
<dbReference type="PATRIC" id="fig|451.8.peg.2109"/>
<sequence length="1312" mass="149779">MTQLSTFDLANLILQCVAGGDSSNLGTENLNELEIILLNKDAEKLAYWLQFHSFIKYKFDKITNNFTEINIEDPEPDLIAAVNEIISAFSREQEAKKSLVKFKNEDFSNSDYVALSQEISNLHSQIRSSENALREDSIQPLLNAKTRRNKELSRHANIKAIGAPDYATEFAHRKLVKAIVGLKPNERKQLLYYHFGEAHAFGFDIERTPEGKLLIFSFETVTDAKHLHALQLLHNSLSQLGENFEIRSCNSFLQKDGYNCATYTLAVLSELSKYDHVFSYLPETYEEDTEVIALRGRELTMPHGGMLSNTNRKFKFEVVDKIKWIKLSDMPTKIISMGQSHTEMEELLKQAPGFDLDPAKFIEILKEKYQFDPRNPQTTKYINRRRERIASHVEKSKDSVKQDAYAKFLEKMPLLGLIDKVVTPDFNKEITENDHLNLDEKISYIKNLFLAMTIRRGFGWALRSSDLVDFSEHEVNILILLRNEYLRLLAKKDFEEAKKVIGSYGDPIFHNELDSILKERPVPSEVQPLSAVFNEVFSQGQRIAIYRDIKKFYLPKALDIHNPFISLYEINPSELTAGKIDELFSKLEDDYRDPETGISIFDAERKLELLTGFIEKFGKKNIADLSNEQIHAMFFLRNKCISLLSELKVGEGRLINYLYSMSSFFRKFDTQNSEFSSIQLDASIKSFHTEMAENFTKEELLFIDTELHESVFGRFVVDPTNPLLELIGTENFTKENIVMTLRKVREDYRDINGKSRIKLYGLVGFINETIRAVDSLPFDERTHAFGELKKAYLALLSERKRGFNQICTSDLIVKRILFPFLGNKKALPMNERNILKLVSDSDNLLVKLSLLETAFYCITSPYLNGIYESASEGYTAQQIADINVLKSVYVKLIKNEPYDREDSDFNSKLQKFVEIRNRGGIPTFTSLIDISHNDSSGAMVSIRSDIDRMVNGELRPIKQAVTISELSWISFFSILPLSIISWLPYFRSDGDKLTGDEVDSVEQSDTVGESGWISFFGNLPSLILCWIPYFSKQAVKPVHDGPTQINQGVLEAQGQIDAFVEPNQVDDVAGKQSEEEDSRTLQFASNTLGFFSESSHKKTTSKQSLSNIINSFYTSSEQHFQSDSLNIELIRSSTSKSGFGKDITSWIQYNRLHPDVGNFEDNWKLNLAIFEEDIPKAFEIIAELAQKNNLACFKVMSQAQARASMKTFPHMLGREMVIYCGANPEFNGEKWIEIIQEIETALDEAGVRTSKEIPPSSNRGIGKYTSYTHHAWTTGVDMRIPFDKGIKETGLEDEDLFKDYPPMLKMGCTLNA</sequence>